<dbReference type="GO" id="GO:0003676">
    <property type="term" value="F:nucleic acid binding"/>
    <property type="evidence" value="ECO:0007669"/>
    <property type="project" value="InterPro"/>
</dbReference>
<dbReference type="GO" id="GO:0008168">
    <property type="term" value="F:methyltransferase activity"/>
    <property type="evidence" value="ECO:0007669"/>
    <property type="project" value="UniProtKB-KW"/>
</dbReference>
<dbReference type="SUPFAM" id="SSF53335">
    <property type="entry name" value="S-adenosyl-L-methionine-dependent methyltransferases"/>
    <property type="match status" value="1"/>
</dbReference>
<dbReference type="Gene3D" id="3.40.50.150">
    <property type="entry name" value="Vaccinia Virus protein VP39"/>
    <property type="match status" value="1"/>
</dbReference>
<dbReference type="KEGG" id="acr:Acry_1479"/>
<name>A5FYK5_ACICJ</name>
<dbReference type="Proteomes" id="UP000000245">
    <property type="component" value="Chromosome"/>
</dbReference>
<organism evidence="3 4">
    <name type="scientific">Acidiphilium cryptum (strain JF-5)</name>
    <dbReference type="NCBI Taxonomy" id="349163"/>
    <lineage>
        <taxon>Bacteria</taxon>
        <taxon>Pseudomonadati</taxon>
        <taxon>Pseudomonadota</taxon>
        <taxon>Alphaproteobacteria</taxon>
        <taxon>Acetobacterales</taxon>
        <taxon>Acidocellaceae</taxon>
        <taxon>Acidiphilium</taxon>
    </lineage>
</organism>
<dbReference type="PANTHER" id="PTHR43542">
    <property type="entry name" value="METHYLTRANSFERASE"/>
    <property type="match status" value="1"/>
</dbReference>
<dbReference type="Pfam" id="PF03602">
    <property type="entry name" value="Cons_hypoth95"/>
    <property type="match status" value="1"/>
</dbReference>
<proteinExistence type="predicted"/>
<dbReference type="AlphaFoldDB" id="A5FYK5"/>
<evidence type="ECO:0000313" key="4">
    <source>
        <dbReference type="Proteomes" id="UP000000245"/>
    </source>
</evidence>
<dbReference type="PANTHER" id="PTHR43542:SF1">
    <property type="entry name" value="METHYLTRANSFERASE"/>
    <property type="match status" value="1"/>
</dbReference>
<dbReference type="CDD" id="cd02440">
    <property type="entry name" value="AdoMet_MTases"/>
    <property type="match status" value="1"/>
</dbReference>
<keyword evidence="1 3" id="KW-0489">Methyltransferase</keyword>
<evidence type="ECO:0000313" key="3">
    <source>
        <dbReference type="EMBL" id="ABQ30687.1"/>
    </source>
</evidence>
<keyword evidence="4" id="KW-1185">Reference proteome</keyword>
<dbReference type="InterPro" id="IPR004398">
    <property type="entry name" value="RNA_MeTrfase_RsmD"/>
</dbReference>
<dbReference type="PIRSF" id="PIRSF004553">
    <property type="entry name" value="CHP00095"/>
    <property type="match status" value="1"/>
</dbReference>
<keyword evidence="2 3" id="KW-0808">Transferase</keyword>
<reference evidence="3 4" key="1">
    <citation type="submission" date="2007-05" db="EMBL/GenBank/DDBJ databases">
        <title>Complete sequence of chromosome of Acidiphilium cryptum JF-5.</title>
        <authorList>
            <consortium name="US DOE Joint Genome Institute"/>
            <person name="Copeland A."/>
            <person name="Lucas S."/>
            <person name="Lapidus A."/>
            <person name="Barry K."/>
            <person name="Detter J.C."/>
            <person name="Glavina del Rio T."/>
            <person name="Hammon N."/>
            <person name="Israni S."/>
            <person name="Dalin E."/>
            <person name="Tice H."/>
            <person name="Pitluck S."/>
            <person name="Sims D."/>
            <person name="Brettin T."/>
            <person name="Bruce D."/>
            <person name="Han C."/>
            <person name="Schmutz J."/>
            <person name="Larimer F."/>
            <person name="Land M."/>
            <person name="Hauser L."/>
            <person name="Kyrpides N."/>
            <person name="Kim E."/>
            <person name="Magnuson T."/>
            <person name="Richardson P."/>
        </authorList>
    </citation>
    <scope>NUCLEOTIDE SEQUENCE [LARGE SCALE GENOMIC DNA]</scope>
    <source>
        <strain evidence="3 4">JF-5</strain>
    </source>
</reference>
<dbReference type="RefSeq" id="WP_011942274.1">
    <property type="nucleotide sequence ID" value="NC_009484.1"/>
</dbReference>
<protein>
    <submittedName>
        <fullName evidence="3">Putative methyltransferase</fullName>
    </submittedName>
</protein>
<gene>
    <name evidence="3" type="ordered locus">Acry_1479</name>
</gene>
<dbReference type="EMBL" id="CP000697">
    <property type="protein sequence ID" value="ABQ30687.1"/>
    <property type="molecule type" value="Genomic_DNA"/>
</dbReference>
<dbReference type="InterPro" id="IPR029063">
    <property type="entry name" value="SAM-dependent_MTases_sf"/>
</dbReference>
<dbReference type="NCBIfam" id="TIGR00095">
    <property type="entry name" value="16S rRNA (guanine(966)-N(2))-methyltransferase RsmD"/>
    <property type="match status" value="1"/>
</dbReference>
<dbReference type="GO" id="GO:0031167">
    <property type="term" value="P:rRNA methylation"/>
    <property type="evidence" value="ECO:0007669"/>
    <property type="project" value="InterPro"/>
</dbReference>
<accession>A5FYK5</accession>
<dbReference type="HOGENOM" id="CLU_075826_1_1_5"/>
<evidence type="ECO:0000256" key="1">
    <source>
        <dbReference type="ARBA" id="ARBA00022603"/>
    </source>
</evidence>
<dbReference type="InterPro" id="IPR002052">
    <property type="entry name" value="DNA_methylase_N6_adenine_CS"/>
</dbReference>
<dbReference type="PROSITE" id="PS00092">
    <property type="entry name" value="N6_MTASE"/>
    <property type="match status" value="1"/>
</dbReference>
<sequence length="185" mass="19095">MTGPRIIAGAWRGRILAVPDGPLTRPTAGRVRQALFDILLHTSWAEGAVGGRMVLDAFAGSGALGLEALSRGAAGATFIEQDRAALAVLRRNVAACRAEDRSRIVAADALAPSRGTPHDLVLLDPPYGKGLVGRAVSAFATAGWLAPGALIAAEFGKADPTPDGVSPLAERAHGAARLVIWRHTA</sequence>
<dbReference type="eggNOG" id="COG0742">
    <property type="taxonomic scope" value="Bacteria"/>
</dbReference>
<dbReference type="STRING" id="349163.Acry_1479"/>
<evidence type="ECO:0000256" key="2">
    <source>
        <dbReference type="ARBA" id="ARBA00022679"/>
    </source>
</evidence>